<evidence type="ECO:0000313" key="3">
    <source>
        <dbReference type="EMBL" id="CAB5021355.1"/>
    </source>
</evidence>
<name>A0A6J7QWN6_9ZZZZ</name>
<dbReference type="AlphaFoldDB" id="A0A6J7QWN6"/>
<sequence length="129" mass="13739">MPNVSLAADERGGSTADLIAGVDNGLYVVGDKSWSIDMQRYNFQFTGQRFFRIKSGAIVGQVRDVAYQSNTIDFWNSLAARGGPSTYLLGGAFNCGKGQPGQVASVSHGAPSCLFTNVNILNTNEEAGR</sequence>
<dbReference type="GO" id="GO:0006508">
    <property type="term" value="P:proteolysis"/>
    <property type="evidence" value="ECO:0007669"/>
    <property type="project" value="InterPro"/>
</dbReference>
<feature type="domain" description="Metalloprotease TldD/E C-terminal" evidence="2">
    <location>
        <begin position="11"/>
        <end position="120"/>
    </location>
</feature>
<dbReference type="Pfam" id="PF19289">
    <property type="entry name" value="PmbA_TldD_3rd"/>
    <property type="match status" value="1"/>
</dbReference>
<proteinExistence type="inferred from homology"/>
<dbReference type="SUPFAM" id="SSF111283">
    <property type="entry name" value="Putative modulator of DNA gyrase, PmbA/TldD"/>
    <property type="match status" value="1"/>
</dbReference>
<dbReference type="PANTHER" id="PTHR30624">
    <property type="entry name" value="UNCHARACTERIZED PROTEIN TLDD AND PMBA"/>
    <property type="match status" value="1"/>
</dbReference>
<reference evidence="3" key="1">
    <citation type="submission" date="2020-05" db="EMBL/GenBank/DDBJ databases">
        <authorList>
            <person name="Chiriac C."/>
            <person name="Salcher M."/>
            <person name="Ghai R."/>
            <person name="Kavagutti S V."/>
        </authorList>
    </citation>
    <scope>NUCLEOTIDE SEQUENCE</scope>
</reference>
<dbReference type="InterPro" id="IPR051463">
    <property type="entry name" value="Peptidase_U62_metallo"/>
</dbReference>
<dbReference type="InterPro" id="IPR045569">
    <property type="entry name" value="Metalloprtase-TldD/E_C"/>
</dbReference>
<evidence type="ECO:0000256" key="1">
    <source>
        <dbReference type="ARBA" id="ARBA00005836"/>
    </source>
</evidence>
<organism evidence="3">
    <name type="scientific">freshwater metagenome</name>
    <dbReference type="NCBI Taxonomy" id="449393"/>
    <lineage>
        <taxon>unclassified sequences</taxon>
        <taxon>metagenomes</taxon>
        <taxon>ecological metagenomes</taxon>
    </lineage>
</organism>
<gene>
    <name evidence="3" type="ORF">UFOPK3992_01732</name>
</gene>
<accession>A0A6J7QWN6</accession>
<evidence type="ECO:0000259" key="2">
    <source>
        <dbReference type="Pfam" id="PF19289"/>
    </source>
</evidence>
<dbReference type="PANTHER" id="PTHR30624:SF10">
    <property type="entry name" value="CONSERVED PROTEIN"/>
    <property type="match status" value="1"/>
</dbReference>
<dbReference type="EMBL" id="CAFBOZ010000295">
    <property type="protein sequence ID" value="CAB5021355.1"/>
    <property type="molecule type" value="Genomic_DNA"/>
</dbReference>
<protein>
    <submittedName>
        <fullName evidence="3">Unannotated protein</fullName>
    </submittedName>
</protein>
<dbReference type="GO" id="GO:0005829">
    <property type="term" value="C:cytosol"/>
    <property type="evidence" value="ECO:0007669"/>
    <property type="project" value="TreeGrafter"/>
</dbReference>
<dbReference type="InterPro" id="IPR036059">
    <property type="entry name" value="TldD/PmbA_sf"/>
</dbReference>
<comment type="similarity">
    <text evidence="1">Belongs to the peptidase U62 family.</text>
</comment>
<dbReference type="GO" id="GO:0008237">
    <property type="term" value="F:metallopeptidase activity"/>
    <property type="evidence" value="ECO:0007669"/>
    <property type="project" value="InterPro"/>
</dbReference>